<feature type="domain" description="Peptidase M66" evidence="8">
    <location>
        <begin position="285"/>
        <end position="540"/>
    </location>
</feature>
<dbReference type="InterPro" id="IPR019503">
    <property type="entry name" value="Peptidase_M66_dom"/>
</dbReference>
<feature type="binding site" evidence="6">
    <location>
        <position position="439"/>
    </location>
    <ligand>
        <name>Zn(2+)</name>
        <dbReference type="ChEBI" id="CHEBI:29105"/>
        <note>catalytic</note>
    </ligand>
</feature>
<evidence type="ECO:0000256" key="6">
    <source>
        <dbReference type="PROSITE-ProRule" id="PRU01031"/>
    </source>
</evidence>
<evidence type="ECO:0000256" key="1">
    <source>
        <dbReference type="ARBA" id="ARBA00022670"/>
    </source>
</evidence>
<organism evidence="9 10">
    <name type="scientific">Aeromonas media</name>
    <dbReference type="NCBI Taxonomy" id="651"/>
    <lineage>
        <taxon>Bacteria</taxon>
        <taxon>Pseudomonadati</taxon>
        <taxon>Pseudomonadota</taxon>
        <taxon>Gammaproteobacteria</taxon>
        <taxon>Aeromonadales</taxon>
        <taxon>Aeromonadaceae</taxon>
        <taxon>Aeromonas</taxon>
    </lineage>
</organism>
<dbReference type="PANTHER" id="PTHR39540:SF1">
    <property type="entry name" value="DICTOMALLEIN-1-RELATED"/>
    <property type="match status" value="1"/>
</dbReference>
<dbReference type="PANTHER" id="PTHR39540">
    <property type="match status" value="1"/>
</dbReference>
<evidence type="ECO:0000256" key="4">
    <source>
        <dbReference type="ARBA" id="ARBA00022833"/>
    </source>
</evidence>
<evidence type="ECO:0000313" key="9">
    <source>
        <dbReference type="EMBL" id="MDX7922299.1"/>
    </source>
</evidence>
<dbReference type="Gene3D" id="2.60.120.1230">
    <property type="match status" value="2"/>
</dbReference>
<dbReference type="Proteomes" id="UP001285835">
    <property type="component" value="Unassembled WGS sequence"/>
</dbReference>
<gene>
    <name evidence="9" type="ORF">SJS82_10160</name>
</gene>
<accession>A0AAP6L1L0</accession>
<feature type="binding site" evidence="6">
    <location>
        <position position="445"/>
    </location>
    <ligand>
        <name>Zn(2+)</name>
        <dbReference type="ChEBI" id="CHEBI:29105"/>
        <note>catalytic</note>
    </ligand>
</feature>
<keyword evidence="4 6" id="KW-0862">Zinc</keyword>
<feature type="chain" id="PRO_5043005931" evidence="7">
    <location>
        <begin position="24"/>
        <end position="790"/>
    </location>
</feature>
<keyword evidence="5 6" id="KW-0482">Metalloprotease</keyword>
<protein>
    <submittedName>
        <fullName evidence="9">M66 family metalloprotease</fullName>
    </submittedName>
</protein>
<dbReference type="GO" id="GO:0006508">
    <property type="term" value="P:proteolysis"/>
    <property type="evidence" value="ECO:0007669"/>
    <property type="project" value="UniProtKB-UniRule"/>
</dbReference>
<comment type="caution">
    <text evidence="9">The sequence shown here is derived from an EMBL/GenBank/DDBJ whole genome shotgun (WGS) entry which is preliminary data.</text>
</comment>
<dbReference type="Pfam" id="PF20944">
    <property type="entry name" value="StcE_b-sandwich"/>
    <property type="match status" value="2"/>
</dbReference>
<evidence type="ECO:0000256" key="3">
    <source>
        <dbReference type="ARBA" id="ARBA00022801"/>
    </source>
</evidence>
<dbReference type="AlphaFoldDB" id="A0AAP6L1L0"/>
<sequence length="790" mass="84613">MTMTKTQLASLIIAALASGPLLAAVQAPTSLPFNTQPPTNDLQGSLAAQVQFAQSQILPAHVAEGDSQPRLTALRKSLLLVRPLQAETGVPMTVTARDGAGQTLGTLTLNPPEQLPKTAYYLDGSPEEGVDFTPAAGTTNVISSSAELARLDDATASMLRDRLGQHALVEVKTADGRWVRDIYLPEGAALEGKMVRASSNAGYNSTVRYSGRQVTLSRGQTLQFKFVGGQWIRDGELENNGIRYATDAWSVVLPADWIRPGLSLQFNQGSLGGELTDLAIGAPSELLIHTIDLGMLTTPRDQFAFARDPEAHREYFQTVPTSRLIVSQYAPLSLPEVMLPNGTLLTDFDPGQGGWHEGTMRQRIGKELISHGIDNANYGINSTAGEGESSHPYVVAQLAAHNSRGKYANGIQVHGGSGGGGIVTLDSSLGNEFSHEVGHNYGLGHYVGGFQGSVHRSAEAVNSSWGWDGDRNRFIPNFGASRSGQSACLDGQCQAPFEGHPFGFDAMAGGSPFSGFNRFTLYTPNSAAIIQRFLESKAVFDAASPTGFSKWDAATATMVPYQHRVEQLEQINAPIKDLDEATLAALLAEYDLVKVAMWDGNWTRNIQVPPAAAGNAGRILTVEHGAGYNSILFINGQQITVSRGFKKSYTSDGSRWHEGPVVDTRVARKPQVFGVPVTTLVGYYDPRGLLPSYLYPALHGAYGFGYGDDGERIGAGDCQLQVETREGLLHFRLANHRLNAGVMNKFHVNVPTASEPRGAAVICAAGTQAQRAISAPAVDLSFTVNGRPLE</sequence>
<evidence type="ECO:0000256" key="7">
    <source>
        <dbReference type="SAM" id="SignalP"/>
    </source>
</evidence>
<dbReference type="PROSITE" id="PS51694">
    <property type="entry name" value="PEPTIDASE_M66"/>
    <property type="match status" value="1"/>
</dbReference>
<dbReference type="InterPro" id="IPR022218">
    <property type="entry name" value="TagA_dom"/>
</dbReference>
<evidence type="ECO:0000256" key="5">
    <source>
        <dbReference type="ARBA" id="ARBA00023049"/>
    </source>
</evidence>
<name>A0AAP6L1L0_AERME</name>
<evidence type="ECO:0000256" key="2">
    <source>
        <dbReference type="ARBA" id="ARBA00022723"/>
    </source>
</evidence>
<comment type="cofactor">
    <cofactor evidence="6">
        <name>Zn(2+)</name>
        <dbReference type="ChEBI" id="CHEBI:29105"/>
    </cofactor>
    <text evidence="6">Binds 1 zinc ion per subunit.</text>
</comment>
<keyword evidence="2 6" id="KW-0479">Metal-binding</keyword>
<dbReference type="GO" id="GO:0004222">
    <property type="term" value="F:metalloendopeptidase activity"/>
    <property type="evidence" value="ECO:0007669"/>
    <property type="project" value="UniProtKB-UniRule"/>
</dbReference>
<feature type="binding site" evidence="6">
    <location>
        <position position="435"/>
    </location>
    <ligand>
        <name>Zn(2+)</name>
        <dbReference type="ChEBI" id="CHEBI:29105"/>
        <note>catalytic</note>
    </ligand>
</feature>
<dbReference type="EMBL" id="JAWZXF010000010">
    <property type="protein sequence ID" value="MDX7922299.1"/>
    <property type="molecule type" value="Genomic_DNA"/>
</dbReference>
<dbReference type="Pfam" id="PF10462">
    <property type="entry name" value="Peptidase_M66"/>
    <property type="match status" value="1"/>
</dbReference>
<keyword evidence="1 6" id="KW-0645">Protease</keyword>
<proteinExistence type="predicted"/>
<dbReference type="InterPro" id="IPR048990">
    <property type="entry name" value="StcE_b-sandwich"/>
</dbReference>
<keyword evidence="7" id="KW-0732">Signal</keyword>
<feature type="signal peptide" evidence="7">
    <location>
        <begin position="1"/>
        <end position="23"/>
    </location>
</feature>
<dbReference type="InterPro" id="IPR051256">
    <property type="entry name" value="Dictomallein"/>
</dbReference>
<dbReference type="GO" id="GO:0046872">
    <property type="term" value="F:metal ion binding"/>
    <property type="evidence" value="ECO:0007669"/>
    <property type="project" value="UniProtKB-UniRule"/>
</dbReference>
<feature type="active site" evidence="6">
    <location>
        <position position="436"/>
    </location>
</feature>
<keyword evidence="3 6" id="KW-0378">Hydrolase</keyword>
<evidence type="ECO:0000259" key="8">
    <source>
        <dbReference type="PROSITE" id="PS51694"/>
    </source>
</evidence>
<reference evidence="9" key="1">
    <citation type="submission" date="2023-11" db="EMBL/GenBank/DDBJ databases">
        <title>WGS of Aeromonas in Northern Israel.</title>
        <authorList>
            <person name="Hershko Y."/>
        </authorList>
    </citation>
    <scope>NUCLEOTIDE SEQUENCE</scope>
    <source>
        <strain evidence="9">02297</strain>
    </source>
</reference>
<evidence type="ECO:0000313" key="10">
    <source>
        <dbReference type="Proteomes" id="UP001285835"/>
    </source>
</evidence>
<dbReference type="Pfam" id="PF12561">
    <property type="entry name" value="TagA"/>
    <property type="match status" value="1"/>
</dbReference>